<evidence type="ECO:0000256" key="5">
    <source>
        <dbReference type="ARBA" id="ARBA00023204"/>
    </source>
</evidence>
<dbReference type="InterPro" id="IPR016467">
    <property type="entry name" value="DNA_recomb/repair_RecA-like"/>
</dbReference>
<dbReference type="PROSITE" id="PS50162">
    <property type="entry name" value="RECA_2"/>
    <property type="match status" value="1"/>
</dbReference>
<keyword evidence="2" id="KW-0547">Nucleotide-binding</keyword>
<dbReference type="GO" id="GO:0007131">
    <property type="term" value="P:reciprocal meiotic recombination"/>
    <property type="evidence" value="ECO:0007669"/>
    <property type="project" value="TreeGrafter"/>
</dbReference>
<dbReference type="Gene3D" id="3.40.50.300">
    <property type="entry name" value="P-loop containing nucleotide triphosphate hydrolases"/>
    <property type="match status" value="1"/>
</dbReference>
<dbReference type="GO" id="GO:0033065">
    <property type="term" value="C:Rad51C-XRCC3 complex"/>
    <property type="evidence" value="ECO:0007669"/>
    <property type="project" value="TreeGrafter"/>
</dbReference>
<keyword evidence="4" id="KW-0067">ATP-binding</keyword>
<dbReference type="Pfam" id="PF08423">
    <property type="entry name" value="Rad51"/>
    <property type="match status" value="1"/>
</dbReference>
<sequence>MSYSREITTFPLNPVVMGKLLQVGFNLASSLISLSPVNISLSAGISVDEAKQVLKIVQEDVNTCLQISGECVAKSAFDLLCAEQEQEHIVTFCEAVDSMLGGGVPVCKLTEICGAPGMGKTQLCLQLAVDVHIPEHLGGVEGEAVYIDTEGGLILDRLVELARSAVLHCQQVVEASQSTLDQSSHALTVDKILGGIHCFRCHDYYELIAAVQLLPTLLTQNEKIKLVVVDSLASPFRHNMDDMSLRRRLLATLAQSFLRVAANFKTAVVLTNQMTTKIMPREGDSHHIPALGDNWAHVSHNRIVLTRDCSNNKRKASLYKGPNKKEELCFFQITLKAVANSWLCVSKLFGSSSKLELVHVIHGAHHALV</sequence>
<keyword evidence="3" id="KW-0227">DNA damage</keyword>
<dbReference type="AlphaFoldDB" id="A0AAV4C0V1"/>
<dbReference type="SUPFAM" id="SSF52540">
    <property type="entry name" value="P-loop containing nucleoside triphosphate hydrolases"/>
    <property type="match status" value="1"/>
</dbReference>
<evidence type="ECO:0000256" key="2">
    <source>
        <dbReference type="ARBA" id="ARBA00022741"/>
    </source>
</evidence>
<evidence type="ECO:0000256" key="7">
    <source>
        <dbReference type="ARBA" id="ARBA00040674"/>
    </source>
</evidence>
<dbReference type="EMBL" id="BLXT01005793">
    <property type="protein sequence ID" value="GFO26134.1"/>
    <property type="molecule type" value="Genomic_DNA"/>
</dbReference>
<dbReference type="GO" id="GO:0008821">
    <property type="term" value="F:crossover junction DNA endonuclease activity"/>
    <property type="evidence" value="ECO:0007669"/>
    <property type="project" value="TreeGrafter"/>
</dbReference>
<organism evidence="9 10">
    <name type="scientific">Plakobranchus ocellatus</name>
    <dbReference type="NCBI Taxonomy" id="259542"/>
    <lineage>
        <taxon>Eukaryota</taxon>
        <taxon>Metazoa</taxon>
        <taxon>Spiralia</taxon>
        <taxon>Lophotrochozoa</taxon>
        <taxon>Mollusca</taxon>
        <taxon>Gastropoda</taxon>
        <taxon>Heterobranchia</taxon>
        <taxon>Euthyneura</taxon>
        <taxon>Panpulmonata</taxon>
        <taxon>Sacoglossa</taxon>
        <taxon>Placobranchoidea</taxon>
        <taxon>Plakobranchidae</taxon>
        <taxon>Plakobranchus</taxon>
    </lineage>
</organism>
<dbReference type="InterPro" id="IPR013632">
    <property type="entry name" value="Rad51_C"/>
</dbReference>
<dbReference type="GO" id="GO:0000707">
    <property type="term" value="P:meiotic DNA recombinase assembly"/>
    <property type="evidence" value="ECO:0007669"/>
    <property type="project" value="TreeGrafter"/>
</dbReference>
<reference evidence="9 10" key="1">
    <citation type="journal article" date="2021" name="Elife">
        <title>Chloroplast acquisition without the gene transfer in kleptoplastic sea slugs, Plakobranchus ocellatus.</title>
        <authorList>
            <person name="Maeda T."/>
            <person name="Takahashi S."/>
            <person name="Yoshida T."/>
            <person name="Shimamura S."/>
            <person name="Takaki Y."/>
            <person name="Nagai Y."/>
            <person name="Toyoda A."/>
            <person name="Suzuki Y."/>
            <person name="Arimoto A."/>
            <person name="Ishii H."/>
            <person name="Satoh N."/>
            <person name="Nishiyama T."/>
            <person name="Hasebe M."/>
            <person name="Maruyama T."/>
            <person name="Minagawa J."/>
            <person name="Obokata J."/>
            <person name="Shigenobu S."/>
        </authorList>
    </citation>
    <scope>NUCLEOTIDE SEQUENCE [LARGE SCALE GENOMIC DNA]</scope>
</reference>
<gene>
    <name evidence="9" type="ORF">PoB_005263900</name>
</gene>
<dbReference type="GO" id="GO:0005657">
    <property type="term" value="C:replication fork"/>
    <property type="evidence" value="ECO:0007669"/>
    <property type="project" value="TreeGrafter"/>
</dbReference>
<evidence type="ECO:0000256" key="4">
    <source>
        <dbReference type="ARBA" id="ARBA00022840"/>
    </source>
</evidence>
<keyword evidence="10" id="KW-1185">Reference proteome</keyword>
<dbReference type="InterPro" id="IPR027417">
    <property type="entry name" value="P-loop_NTPase"/>
</dbReference>
<dbReference type="PIRSF" id="PIRSF005856">
    <property type="entry name" value="Rad51"/>
    <property type="match status" value="1"/>
</dbReference>
<evidence type="ECO:0000256" key="6">
    <source>
        <dbReference type="ARBA" id="ARBA00023242"/>
    </source>
</evidence>
<dbReference type="CDD" id="cd19492">
    <property type="entry name" value="Rad51C"/>
    <property type="match status" value="1"/>
</dbReference>
<evidence type="ECO:0000256" key="3">
    <source>
        <dbReference type="ARBA" id="ARBA00022763"/>
    </source>
</evidence>
<dbReference type="GO" id="GO:0140664">
    <property type="term" value="F:ATP-dependent DNA damage sensor activity"/>
    <property type="evidence" value="ECO:0007669"/>
    <property type="project" value="InterPro"/>
</dbReference>
<keyword evidence="5" id="KW-0234">DNA repair</keyword>
<evidence type="ECO:0000313" key="10">
    <source>
        <dbReference type="Proteomes" id="UP000735302"/>
    </source>
</evidence>
<proteinExistence type="predicted"/>
<dbReference type="Proteomes" id="UP000735302">
    <property type="component" value="Unassembled WGS sequence"/>
</dbReference>
<comment type="subcellular location">
    <subcellularLocation>
        <location evidence="1">Nucleus</location>
    </subcellularLocation>
</comment>
<dbReference type="GO" id="GO:0000400">
    <property type="term" value="F:four-way junction DNA binding"/>
    <property type="evidence" value="ECO:0007669"/>
    <property type="project" value="TreeGrafter"/>
</dbReference>
<keyword evidence="6" id="KW-0539">Nucleus</keyword>
<evidence type="ECO:0000256" key="1">
    <source>
        <dbReference type="ARBA" id="ARBA00004123"/>
    </source>
</evidence>
<evidence type="ECO:0000259" key="8">
    <source>
        <dbReference type="PROSITE" id="PS50162"/>
    </source>
</evidence>
<dbReference type="PANTHER" id="PTHR46239:SF1">
    <property type="entry name" value="DNA REPAIR PROTEIN RAD51 HOMOLOG 3"/>
    <property type="match status" value="1"/>
</dbReference>
<protein>
    <recommendedName>
        <fullName evidence="7">DNA repair protein RAD51 homolog 3</fullName>
    </recommendedName>
</protein>
<name>A0AAV4C0V1_9GAST</name>
<dbReference type="InterPro" id="IPR020588">
    <property type="entry name" value="RecA_ATP-bd"/>
</dbReference>
<dbReference type="InterPro" id="IPR052093">
    <property type="entry name" value="HR_Repair_Mediator"/>
</dbReference>
<dbReference type="GO" id="GO:0033063">
    <property type="term" value="C:Rad51B-Rad51C-Rad51D-XRCC2 complex"/>
    <property type="evidence" value="ECO:0007669"/>
    <property type="project" value="TreeGrafter"/>
</dbReference>
<feature type="domain" description="RecA family profile 1" evidence="8">
    <location>
        <begin position="85"/>
        <end position="274"/>
    </location>
</feature>
<dbReference type="GO" id="GO:0005524">
    <property type="term" value="F:ATP binding"/>
    <property type="evidence" value="ECO:0007669"/>
    <property type="project" value="UniProtKB-KW"/>
</dbReference>
<dbReference type="PANTHER" id="PTHR46239">
    <property type="entry name" value="DNA REPAIR PROTEIN RAD51 HOMOLOG 3 RAD51C"/>
    <property type="match status" value="1"/>
</dbReference>
<evidence type="ECO:0000313" key="9">
    <source>
        <dbReference type="EMBL" id="GFO26134.1"/>
    </source>
</evidence>
<comment type="caution">
    <text evidence="9">The sequence shown here is derived from an EMBL/GenBank/DDBJ whole genome shotgun (WGS) entry which is preliminary data.</text>
</comment>
<accession>A0AAV4C0V1</accession>